<feature type="region of interest" description="Disordered" evidence="8">
    <location>
        <begin position="296"/>
        <end position="340"/>
    </location>
</feature>
<dbReference type="STRING" id="431595.K3WLI0"/>
<organism evidence="10 11">
    <name type="scientific">Globisporangium ultimum (strain ATCC 200006 / CBS 805.95 / DAOM BR144)</name>
    <name type="common">Pythium ultimum</name>
    <dbReference type="NCBI Taxonomy" id="431595"/>
    <lineage>
        <taxon>Eukaryota</taxon>
        <taxon>Sar</taxon>
        <taxon>Stramenopiles</taxon>
        <taxon>Oomycota</taxon>
        <taxon>Peronosporomycetes</taxon>
        <taxon>Pythiales</taxon>
        <taxon>Pythiaceae</taxon>
        <taxon>Globisporangium</taxon>
    </lineage>
</organism>
<dbReference type="EMBL" id="GL376573">
    <property type="status" value="NOT_ANNOTATED_CDS"/>
    <property type="molecule type" value="Genomic_DNA"/>
</dbReference>
<evidence type="ECO:0000313" key="10">
    <source>
        <dbReference type="EnsemblProtists" id="PYU1_T005822"/>
    </source>
</evidence>
<dbReference type="HOGENOM" id="CLU_031995_2_0_1"/>
<dbReference type="InterPro" id="IPR028458">
    <property type="entry name" value="Twinfilin"/>
</dbReference>
<feature type="domain" description="ADF-H" evidence="9">
    <location>
        <begin position="168"/>
        <end position="305"/>
    </location>
</feature>
<evidence type="ECO:0000256" key="4">
    <source>
        <dbReference type="ARBA" id="ARBA00022737"/>
    </source>
</evidence>
<dbReference type="PANTHER" id="PTHR13759">
    <property type="entry name" value="TWINFILIN"/>
    <property type="match status" value="1"/>
</dbReference>
<dbReference type="GO" id="GO:0005737">
    <property type="term" value="C:cytoplasm"/>
    <property type="evidence" value="ECO:0007669"/>
    <property type="project" value="TreeGrafter"/>
</dbReference>
<dbReference type="eggNOG" id="KOG1747">
    <property type="taxonomic scope" value="Eukaryota"/>
</dbReference>
<evidence type="ECO:0000256" key="7">
    <source>
        <dbReference type="ARBA" id="ARBA00038532"/>
    </source>
</evidence>
<dbReference type="InterPro" id="IPR002108">
    <property type="entry name" value="ADF-H"/>
</dbReference>
<dbReference type="PANTHER" id="PTHR13759:SF1">
    <property type="entry name" value="TWINFILIN"/>
    <property type="match status" value="1"/>
</dbReference>
<keyword evidence="6" id="KW-0206">Cytoskeleton</keyword>
<comment type="similarity">
    <text evidence="2">Belongs to the actin-binding proteins ADF family. Twinfilin subfamily.</text>
</comment>
<evidence type="ECO:0000256" key="8">
    <source>
        <dbReference type="SAM" id="MobiDB-lite"/>
    </source>
</evidence>
<evidence type="ECO:0000313" key="11">
    <source>
        <dbReference type="Proteomes" id="UP000019132"/>
    </source>
</evidence>
<evidence type="ECO:0000256" key="2">
    <source>
        <dbReference type="ARBA" id="ARBA00009557"/>
    </source>
</evidence>
<dbReference type="GO" id="GO:0003785">
    <property type="term" value="F:actin monomer binding"/>
    <property type="evidence" value="ECO:0007669"/>
    <property type="project" value="TreeGrafter"/>
</dbReference>
<comment type="subcellular location">
    <subcellularLocation>
        <location evidence="1">Cytoplasm</location>
        <location evidence="1">Cytoskeleton</location>
    </subcellularLocation>
</comment>
<proteinExistence type="inferred from homology"/>
<name>K3WLI0_GLOUD</name>
<evidence type="ECO:0000256" key="1">
    <source>
        <dbReference type="ARBA" id="ARBA00004245"/>
    </source>
</evidence>
<reference evidence="11" key="2">
    <citation type="submission" date="2010-04" db="EMBL/GenBank/DDBJ databases">
        <authorList>
            <person name="Buell R."/>
            <person name="Hamilton J."/>
            <person name="Hostetler J."/>
        </authorList>
    </citation>
    <scope>NUCLEOTIDE SEQUENCE [LARGE SCALE GENOMIC DNA]</scope>
    <source>
        <strain evidence="11">DAOM:BR144</strain>
    </source>
</reference>
<dbReference type="SUPFAM" id="SSF55753">
    <property type="entry name" value="Actin depolymerizing proteins"/>
    <property type="match status" value="2"/>
</dbReference>
<dbReference type="GO" id="GO:0030042">
    <property type="term" value="P:actin filament depolymerization"/>
    <property type="evidence" value="ECO:0007669"/>
    <property type="project" value="TreeGrafter"/>
</dbReference>
<keyword evidence="5" id="KW-0009">Actin-binding</keyword>
<dbReference type="GO" id="GO:0005884">
    <property type="term" value="C:actin filament"/>
    <property type="evidence" value="ECO:0007669"/>
    <property type="project" value="TreeGrafter"/>
</dbReference>
<keyword evidence="4" id="KW-0677">Repeat</keyword>
<reference evidence="11" key="1">
    <citation type="journal article" date="2010" name="Genome Biol.">
        <title>Genome sequence of the necrotrophic plant pathogen Pythium ultimum reveals original pathogenicity mechanisms and effector repertoire.</title>
        <authorList>
            <person name="Levesque C.A."/>
            <person name="Brouwer H."/>
            <person name="Cano L."/>
            <person name="Hamilton J.P."/>
            <person name="Holt C."/>
            <person name="Huitema E."/>
            <person name="Raffaele S."/>
            <person name="Robideau G.P."/>
            <person name="Thines M."/>
            <person name="Win J."/>
            <person name="Zerillo M.M."/>
            <person name="Beakes G.W."/>
            <person name="Boore J.L."/>
            <person name="Busam D."/>
            <person name="Dumas B."/>
            <person name="Ferriera S."/>
            <person name="Fuerstenberg S.I."/>
            <person name="Gachon C.M."/>
            <person name="Gaulin E."/>
            <person name="Govers F."/>
            <person name="Grenville-Briggs L."/>
            <person name="Horner N."/>
            <person name="Hostetler J."/>
            <person name="Jiang R.H."/>
            <person name="Johnson J."/>
            <person name="Krajaejun T."/>
            <person name="Lin H."/>
            <person name="Meijer H.J."/>
            <person name="Moore B."/>
            <person name="Morris P."/>
            <person name="Phuntmart V."/>
            <person name="Puiu D."/>
            <person name="Shetty J."/>
            <person name="Stajich J.E."/>
            <person name="Tripathy S."/>
            <person name="Wawra S."/>
            <person name="van West P."/>
            <person name="Whitty B.R."/>
            <person name="Coutinho P.M."/>
            <person name="Henrissat B."/>
            <person name="Martin F."/>
            <person name="Thomas P.D."/>
            <person name="Tyler B.M."/>
            <person name="De Vries R.P."/>
            <person name="Kamoun S."/>
            <person name="Yandell M."/>
            <person name="Tisserat N."/>
            <person name="Buell C.R."/>
        </authorList>
    </citation>
    <scope>NUCLEOTIDE SEQUENCE</scope>
    <source>
        <strain evidence="11">DAOM:BR144</strain>
    </source>
</reference>
<comment type="subunit">
    <text evidence="7">Interacts with G-actin; ADP-actin form.</text>
</comment>
<dbReference type="GO" id="GO:0051015">
    <property type="term" value="F:actin filament binding"/>
    <property type="evidence" value="ECO:0007669"/>
    <property type="project" value="TreeGrafter"/>
</dbReference>
<dbReference type="OMA" id="YLFKHTH"/>
<feature type="domain" description="ADF-H" evidence="9">
    <location>
        <begin position="4"/>
        <end position="137"/>
    </location>
</feature>
<dbReference type="Pfam" id="PF00241">
    <property type="entry name" value="Cofilin_ADF"/>
    <property type="match status" value="2"/>
</dbReference>
<dbReference type="CDD" id="cd11285">
    <property type="entry name" value="ADF_Twf-N_like"/>
    <property type="match status" value="1"/>
</dbReference>
<dbReference type="SMART" id="SM00102">
    <property type="entry name" value="ADF"/>
    <property type="match status" value="2"/>
</dbReference>
<evidence type="ECO:0000256" key="5">
    <source>
        <dbReference type="ARBA" id="ARBA00023203"/>
    </source>
</evidence>
<dbReference type="GO" id="GO:0051016">
    <property type="term" value="P:barbed-end actin filament capping"/>
    <property type="evidence" value="ECO:0007669"/>
    <property type="project" value="TreeGrafter"/>
</dbReference>
<dbReference type="EnsemblProtists" id="PYU1_T005822">
    <property type="protein sequence ID" value="PYU1_T005822"/>
    <property type="gene ID" value="PYU1_G005810"/>
</dbReference>
<keyword evidence="11" id="KW-1185">Reference proteome</keyword>
<dbReference type="VEuPathDB" id="FungiDB:PYU1_G005810"/>
<dbReference type="Proteomes" id="UP000019132">
    <property type="component" value="Unassembled WGS sequence"/>
</dbReference>
<evidence type="ECO:0000259" key="9">
    <source>
        <dbReference type="PROSITE" id="PS51263"/>
    </source>
</evidence>
<dbReference type="InterPro" id="IPR029006">
    <property type="entry name" value="ADF-H/Gelsolin-like_dom_sf"/>
</dbReference>
<dbReference type="Gene3D" id="3.40.20.10">
    <property type="entry name" value="Severin"/>
    <property type="match status" value="2"/>
</dbReference>
<evidence type="ECO:0000256" key="3">
    <source>
        <dbReference type="ARBA" id="ARBA00022490"/>
    </source>
</evidence>
<dbReference type="AlphaFoldDB" id="K3WLI0"/>
<sequence>MAKAQLLMSAELERAFADAQGGKVRFVKVAIDGEAFVVSAVGAASSDVRRDAQTLVAEYLPGDQAAFVLFCLDVNVPALRWILLAFVPEGVNVRDKMLYSSSRESLKKQLGMNYFVGEFHATETSDVTFESFQNAKKKHAADAPLSETERLLKETALLERDTNVKSTAMGVIPFEITQNVREKLALFKDGKFDWIAMKLNTDDESVEVVKSLETVDLIDVQGVIDHKAPSFVAYRYRGSLVAAQSTLIFLYVCPEESPVRQKMVYSTCKATVLAATSGLGIEFDKTIEINTPSHATDDIRADLAPPKTEDEVKAREFSRPVAPGRGRGRGRGRGPPGATQ</sequence>
<dbReference type="InParanoid" id="K3WLI0"/>
<evidence type="ECO:0000256" key="6">
    <source>
        <dbReference type="ARBA" id="ARBA00023212"/>
    </source>
</evidence>
<protein>
    <recommendedName>
        <fullName evidence="9">ADF-H domain-containing protein</fullName>
    </recommendedName>
</protein>
<accession>K3WLI0</accession>
<reference evidence="10" key="3">
    <citation type="submission" date="2015-02" db="UniProtKB">
        <authorList>
            <consortium name="EnsemblProtists"/>
        </authorList>
    </citation>
    <scope>IDENTIFICATION</scope>
    <source>
        <strain evidence="10">DAOM BR144</strain>
    </source>
</reference>
<feature type="compositionally biased region" description="Basic and acidic residues" evidence="8">
    <location>
        <begin position="296"/>
        <end position="318"/>
    </location>
</feature>
<keyword evidence="3" id="KW-0963">Cytoplasm</keyword>
<dbReference type="PROSITE" id="PS51263">
    <property type="entry name" value="ADF_H"/>
    <property type="match status" value="2"/>
</dbReference>